<evidence type="ECO:0000313" key="3">
    <source>
        <dbReference type="Proteomes" id="UP000541444"/>
    </source>
</evidence>
<organism evidence="2 3">
    <name type="scientific">Kingdonia uniflora</name>
    <dbReference type="NCBI Taxonomy" id="39325"/>
    <lineage>
        <taxon>Eukaryota</taxon>
        <taxon>Viridiplantae</taxon>
        <taxon>Streptophyta</taxon>
        <taxon>Embryophyta</taxon>
        <taxon>Tracheophyta</taxon>
        <taxon>Spermatophyta</taxon>
        <taxon>Magnoliopsida</taxon>
        <taxon>Ranunculales</taxon>
        <taxon>Circaeasteraceae</taxon>
        <taxon>Kingdonia</taxon>
    </lineage>
</organism>
<sequence length="104" mass="12166">MYFVNFLIVLIVYVALVLGKSISPLEDHASYLILPLEDCASYLDDKCLIGFQKEDSVEMIKRMRPQDSVQNVVYLSFWFPLDVIKRRPQVHWVCSKKSIHCFKP</sequence>
<protein>
    <submittedName>
        <fullName evidence="2">Uncharacterized protein</fullName>
    </submittedName>
</protein>
<dbReference type="Proteomes" id="UP000541444">
    <property type="component" value="Unassembled WGS sequence"/>
</dbReference>
<name>A0A7J7NC68_9MAGN</name>
<dbReference type="EMBL" id="JACGCM010000923">
    <property type="protein sequence ID" value="KAF6164644.1"/>
    <property type="molecule type" value="Genomic_DNA"/>
</dbReference>
<feature type="signal peptide" evidence="1">
    <location>
        <begin position="1"/>
        <end position="19"/>
    </location>
</feature>
<keyword evidence="3" id="KW-1185">Reference proteome</keyword>
<proteinExistence type="predicted"/>
<reference evidence="2 3" key="1">
    <citation type="journal article" date="2020" name="IScience">
        <title>Genome Sequencing of the Endangered Kingdonia uniflora (Circaeasteraceae, Ranunculales) Reveals Potential Mechanisms of Evolutionary Specialization.</title>
        <authorList>
            <person name="Sun Y."/>
            <person name="Deng T."/>
            <person name="Zhang A."/>
            <person name="Moore M.J."/>
            <person name="Landis J.B."/>
            <person name="Lin N."/>
            <person name="Zhang H."/>
            <person name="Zhang X."/>
            <person name="Huang J."/>
            <person name="Zhang X."/>
            <person name="Sun H."/>
            <person name="Wang H."/>
        </authorList>
    </citation>
    <scope>NUCLEOTIDE SEQUENCE [LARGE SCALE GENOMIC DNA]</scope>
    <source>
        <strain evidence="2">TB1705</strain>
        <tissue evidence="2">Leaf</tissue>
    </source>
</reference>
<keyword evidence="1" id="KW-0732">Signal</keyword>
<comment type="caution">
    <text evidence="2">The sequence shown here is derived from an EMBL/GenBank/DDBJ whole genome shotgun (WGS) entry which is preliminary data.</text>
</comment>
<accession>A0A7J7NC68</accession>
<gene>
    <name evidence="2" type="ORF">GIB67_032872</name>
</gene>
<evidence type="ECO:0000256" key="1">
    <source>
        <dbReference type="SAM" id="SignalP"/>
    </source>
</evidence>
<dbReference type="AlphaFoldDB" id="A0A7J7NC68"/>
<evidence type="ECO:0000313" key="2">
    <source>
        <dbReference type="EMBL" id="KAF6164644.1"/>
    </source>
</evidence>
<feature type="chain" id="PRO_5029889380" evidence="1">
    <location>
        <begin position="20"/>
        <end position="104"/>
    </location>
</feature>